<protein>
    <submittedName>
        <fullName evidence="1">Phage tail-like protein</fullName>
    </submittedName>
</protein>
<keyword evidence="2" id="KW-1185">Reference proteome</keyword>
<dbReference type="PANTHER" id="PTHR38009:SF1">
    <property type="entry name" value="CONSERVED HYPOTHETICAL PHAGE TAIL PROTEIN"/>
    <property type="match status" value="1"/>
</dbReference>
<dbReference type="Pfam" id="PF06841">
    <property type="entry name" value="Phage_T4_gp19"/>
    <property type="match status" value="1"/>
</dbReference>
<reference evidence="1 2" key="1">
    <citation type="submission" date="2023-07" db="EMBL/GenBank/DDBJ databases">
        <title>Sorghum-associated microbial communities from plants grown in Nebraska, USA.</title>
        <authorList>
            <person name="Schachtman D."/>
        </authorList>
    </citation>
    <scope>NUCLEOTIDE SEQUENCE [LARGE SCALE GENOMIC DNA]</scope>
    <source>
        <strain evidence="1 2">DS994</strain>
    </source>
</reference>
<comment type="caution">
    <text evidence="1">The sequence shown here is derived from an EMBL/GenBank/DDBJ whole genome shotgun (WGS) entry which is preliminary data.</text>
</comment>
<gene>
    <name evidence="1" type="ORF">J2T22_004071</name>
</gene>
<dbReference type="InterPro" id="IPR011747">
    <property type="entry name" value="CHP02241"/>
</dbReference>
<organism evidence="1 2">
    <name type="scientific">Pseudarthrobacter defluvii</name>
    <dbReference type="NCBI Taxonomy" id="410837"/>
    <lineage>
        <taxon>Bacteria</taxon>
        <taxon>Bacillati</taxon>
        <taxon>Actinomycetota</taxon>
        <taxon>Actinomycetes</taxon>
        <taxon>Micrococcales</taxon>
        <taxon>Micrococcaceae</taxon>
        <taxon>Pseudarthrobacter</taxon>
    </lineage>
</organism>
<dbReference type="RefSeq" id="WP_307493174.1">
    <property type="nucleotide sequence ID" value="NZ_JAUSSY010000020.1"/>
</dbReference>
<dbReference type="Proteomes" id="UP001226389">
    <property type="component" value="Unassembled WGS sequence"/>
</dbReference>
<evidence type="ECO:0000313" key="2">
    <source>
        <dbReference type="Proteomes" id="UP001226389"/>
    </source>
</evidence>
<dbReference type="EMBL" id="JAUSSY010000020">
    <property type="protein sequence ID" value="MDQ0120861.1"/>
    <property type="molecule type" value="Genomic_DNA"/>
</dbReference>
<dbReference type="InterPro" id="IPR010667">
    <property type="entry name" value="Phage_T4_Gp19"/>
</dbReference>
<evidence type="ECO:0000313" key="1">
    <source>
        <dbReference type="EMBL" id="MDQ0120861.1"/>
    </source>
</evidence>
<accession>A0ABT9UMI9</accession>
<dbReference type="PANTHER" id="PTHR38009">
    <property type="entry name" value="CONSERVED HYPOTHETICAL PHAGE TAIL PROTEIN"/>
    <property type="match status" value="1"/>
</dbReference>
<name>A0ABT9UMI9_9MICC</name>
<sequence length="171" mass="19018">MSDEFLLPAFSFRITLTRVEDRPQPAEGKWNPSVLGTTGGFAECGGLELEADVKEYLEGGRNDGVVRRVGRVKLSPIVLKRGMFAAHARANANTELWMWLTRMVSGELPVTRYDGRIQILNPHGQAPLATWTFERGLPQKVSGPTLNAKTGEIALEELHIVHEGLWMELPQ</sequence>
<dbReference type="NCBIfam" id="TIGR02241">
    <property type="entry name" value="conserved hypothetical phage tail region protein"/>
    <property type="match status" value="1"/>
</dbReference>
<proteinExistence type="predicted"/>